<keyword evidence="1 2" id="KW-0663">Pyridoxal phosphate</keyword>
<dbReference type="FunFam" id="3.20.20.10:FF:000018">
    <property type="entry name" value="Pyridoxal phosphate homeostasis protein"/>
    <property type="match status" value="1"/>
</dbReference>
<dbReference type="OrthoDB" id="9804072at2"/>
<dbReference type="CDD" id="cd00635">
    <property type="entry name" value="PLPDE_III_YBL036c_like"/>
    <property type="match status" value="1"/>
</dbReference>
<evidence type="ECO:0000313" key="7">
    <source>
        <dbReference type="Proteomes" id="UP000001052"/>
    </source>
</evidence>
<dbReference type="InterPro" id="IPR029066">
    <property type="entry name" value="PLP-binding_barrel"/>
</dbReference>
<dbReference type="PROSITE" id="PS01211">
    <property type="entry name" value="UPF0001"/>
    <property type="match status" value="1"/>
</dbReference>
<reference evidence="7" key="1">
    <citation type="submission" date="2009-09" db="EMBL/GenBank/DDBJ databases">
        <title>The complete chromosome of Desulfohalobium retbaense DSM 5692.</title>
        <authorList>
            <consortium name="US DOE Joint Genome Institute (JGI-PGF)"/>
            <person name="Lucas S."/>
            <person name="Copeland A."/>
            <person name="Lapidus A."/>
            <person name="Glavina del Rio T."/>
            <person name="Dalin E."/>
            <person name="Tice H."/>
            <person name="Bruce D."/>
            <person name="Goodwin L."/>
            <person name="Pitluck S."/>
            <person name="Kyrpides N."/>
            <person name="Mavromatis K."/>
            <person name="Ivanova N."/>
            <person name="Mikhailova N."/>
            <person name="Munk A.C."/>
            <person name="Brettin T."/>
            <person name="Detter J.C."/>
            <person name="Han C."/>
            <person name="Tapia R."/>
            <person name="Larimer F."/>
            <person name="Land M."/>
            <person name="Hauser L."/>
            <person name="Markowitz V."/>
            <person name="Cheng J.-F."/>
            <person name="Hugenholtz P."/>
            <person name="Woyke T."/>
            <person name="Wu D."/>
            <person name="Spring S."/>
            <person name="Klenk H.-P."/>
            <person name="Eisen J.A."/>
        </authorList>
    </citation>
    <scope>NUCLEOTIDE SEQUENCE [LARGE SCALE GENOMIC DNA]</scope>
    <source>
        <strain evidence="7">DSM 5692</strain>
    </source>
</reference>
<evidence type="ECO:0000256" key="4">
    <source>
        <dbReference type="RuleBase" id="RU004514"/>
    </source>
</evidence>
<name>C8WZB2_DESRD</name>
<sequence>MDTQTPYAERVQEIKETMAAAARAADRDPAEVTLVAVSKYQPIEAIAAVHAAGQTHFGENYIQEALDKQDQCDISPIQWHFIGHLQRNKAKFVPGRFDLVHTVDSVRLAQMLDKKAAEAGVVQAILLQVSLAGEEQKAGLAPEALEETLDTVGQLPHLQLQGFMTMPPYFNDPERVRPLFCRLRELRDEAQNQLGRELPHLSMGMSGDFEVAIAEGATLVRVGTRIFGPRPQKSL</sequence>
<dbReference type="Gene3D" id="3.20.20.10">
    <property type="entry name" value="Alanine racemase"/>
    <property type="match status" value="1"/>
</dbReference>
<evidence type="ECO:0000256" key="3">
    <source>
        <dbReference type="PIRSR" id="PIRSR004848-1"/>
    </source>
</evidence>
<dbReference type="RefSeq" id="WP_015750546.1">
    <property type="nucleotide sequence ID" value="NC_013223.1"/>
</dbReference>
<comment type="similarity">
    <text evidence="2 4">Belongs to the pyridoxal phosphate-binding protein YggS/PROSC family.</text>
</comment>
<evidence type="ECO:0000313" key="6">
    <source>
        <dbReference type="EMBL" id="ACV67387.1"/>
    </source>
</evidence>
<dbReference type="Proteomes" id="UP000001052">
    <property type="component" value="Chromosome"/>
</dbReference>
<accession>C8WZB2</accession>
<dbReference type="STRING" id="485915.Dret_0085"/>
<dbReference type="InterPro" id="IPR001608">
    <property type="entry name" value="Ala_racemase_N"/>
</dbReference>
<dbReference type="SUPFAM" id="SSF51419">
    <property type="entry name" value="PLP-binding barrel"/>
    <property type="match status" value="1"/>
</dbReference>
<comment type="function">
    <text evidence="2">Pyridoxal 5'-phosphate (PLP)-binding protein, which is involved in PLP homeostasis.</text>
</comment>
<dbReference type="HOGENOM" id="CLU_059988_1_0_7"/>
<proteinExistence type="inferred from homology"/>
<dbReference type="PIRSF" id="PIRSF004848">
    <property type="entry name" value="YBL036c_PLPDEIII"/>
    <property type="match status" value="1"/>
</dbReference>
<keyword evidence="7" id="KW-1185">Reference proteome</keyword>
<dbReference type="NCBIfam" id="TIGR00044">
    <property type="entry name" value="YggS family pyridoxal phosphate-dependent enzyme"/>
    <property type="match status" value="1"/>
</dbReference>
<reference evidence="6 7" key="2">
    <citation type="journal article" date="2010" name="Stand. Genomic Sci.">
        <title>Complete genome sequence of Desulfohalobium retbaense type strain (HR(100)).</title>
        <authorList>
            <person name="Spring S."/>
            <person name="Nolan M."/>
            <person name="Lapidus A."/>
            <person name="Glavina Del Rio T."/>
            <person name="Copeland A."/>
            <person name="Tice H."/>
            <person name="Cheng J.F."/>
            <person name="Lucas S."/>
            <person name="Land M."/>
            <person name="Chen F."/>
            <person name="Bruce D."/>
            <person name="Goodwin L."/>
            <person name="Pitluck S."/>
            <person name="Ivanova N."/>
            <person name="Mavromatis K."/>
            <person name="Mikhailova N."/>
            <person name="Pati A."/>
            <person name="Chen A."/>
            <person name="Palaniappan K."/>
            <person name="Hauser L."/>
            <person name="Chang Y.J."/>
            <person name="Jeffries C.D."/>
            <person name="Munk C."/>
            <person name="Kiss H."/>
            <person name="Chain P."/>
            <person name="Han C."/>
            <person name="Brettin T."/>
            <person name="Detter J.C."/>
            <person name="Schuler E."/>
            <person name="Goker M."/>
            <person name="Rohde M."/>
            <person name="Bristow J."/>
            <person name="Eisen J.A."/>
            <person name="Markowitz V."/>
            <person name="Hugenholtz P."/>
            <person name="Kyrpides N.C."/>
            <person name="Klenk H.P."/>
        </authorList>
    </citation>
    <scope>NUCLEOTIDE SEQUENCE [LARGE SCALE GENOMIC DNA]</scope>
    <source>
        <strain evidence="6 7">DSM 5692</strain>
    </source>
</reference>
<dbReference type="eggNOG" id="COG0325">
    <property type="taxonomic scope" value="Bacteria"/>
</dbReference>
<evidence type="ECO:0000256" key="2">
    <source>
        <dbReference type="HAMAP-Rule" id="MF_02087"/>
    </source>
</evidence>
<gene>
    <name evidence="6" type="ordered locus">Dret_0085</name>
</gene>
<evidence type="ECO:0000259" key="5">
    <source>
        <dbReference type="Pfam" id="PF01168"/>
    </source>
</evidence>
<dbReference type="HAMAP" id="MF_02087">
    <property type="entry name" value="PLP_homeostasis"/>
    <property type="match status" value="1"/>
</dbReference>
<dbReference type="Pfam" id="PF01168">
    <property type="entry name" value="Ala_racemase_N"/>
    <property type="match status" value="1"/>
</dbReference>
<feature type="domain" description="Alanine racemase N-terminal" evidence="5">
    <location>
        <begin position="14"/>
        <end position="231"/>
    </location>
</feature>
<feature type="modified residue" description="N6-(pyridoxal phosphate)lysine" evidence="2 3">
    <location>
        <position position="39"/>
    </location>
</feature>
<dbReference type="KEGG" id="drt:Dret_0085"/>
<protein>
    <recommendedName>
        <fullName evidence="2">Pyridoxal phosphate homeostasis protein</fullName>
        <shortName evidence="2">PLP homeostasis protein</shortName>
    </recommendedName>
</protein>
<dbReference type="PANTHER" id="PTHR10146">
    <property type="entry name" value="PROLINE SYNTHETASE CO-TRANSCRIBED BACTERIAL HOMOLOG PROTEIN"/>
    <property type="match status" value="1"/>
</dbReference>
<dbReference type="PANTHER" id="PTHR10146:SF14">
    <property type="entry name" value="PYRIDOXAL PHOSPHATE HOMEOSTASIS PROTEIN"/>
    <property type="match status" value="1"/>
</dbReference>
<dbReference type="InterPro" id="IPR011078">
    <property type="entry name" value="PyrdxlP_homeostasis"/>
</dbReference>
<organism evidence="6 7">
    <name type="scientific">Desulfohalobium retbaense (strain ATCC 49708 / DSM 5692 / JCM 16813 / HR100)</name>
    <dbReference type="NCBI Taxonomy" id="485915"/>
    <lineage>
        <taxon>Bacteria</taxon>
        <taxon>Pseudomonadati</taxon>
        <taxon>Thermodesulfobacteriota</taxon>
        <taxon>Desulfovibrionia</taxon>
        <taxon>Desulfovibrionales</taxon>
        <taxon>Desulfohalobiaceae</taxon>
        <taxon>Desulfohalobium</taxon>
    </lineage>
</organism>
<dbReference type="EMBL" id="CP001734">
    <property type="protein sequence ID" value="ACV67387.1"/>
    <property type="molecule type" value="Genomic_DNA"/>
</dbReference>
<comment type="cofactor">
    <cofactor evidence="3">
        <name>pyridoxal 5'-phosphate</name>
        <dbReference type="ChEBI" id="CHEBI:597326"/>
    </cofactor>
</comment>
<evidence type="ECO:0000256" key="1">
    <source>
        <dbReference type="ARBA" id="ARBA00022898"/>
    </source>
</evidence>
<dbReference type="GO" id="GO:0030170">
    <property type="term" value="F:pyridoxal phosphate binding"/>
    <property type="evidence" value="ECO:0007669"/>
    <property type="project" value="UniProtKB-UniRule"/>
</dbReference>
<dbReference type="AlphaFoldDB" id="C8WZB2"/>